<keyword evidence="2" id="KW-0732">Signal</keyword>
<dbReference type="Proteomes" id="UP000237749">
    <property type="component" value="Unassembled WGS sequence"/>
</dbReference>
<dbReference type="PROSITE" id="PS51257">
    <property type="entry name" value="PROKAR_LIPOPROTEIN"/>
    <property type="match status" value="1"/>
</dbReference>
<keyword evidence="4" id="KW-1185">Reference proteome</keyword>
<feature type="chain" id="PRO_5039170697" evidence="2">
    <location>
        <begin position="23"/>
        <end position="194"/>
    </location>
</feature>
<evidence type="ECO:0000256" key="1">
    <source>
        <dbReference type="SAM" id="MobiDB-lite"/>
    </source>
</evidence>
<name>A0A2S6HSZ3_9FIRM</name>
<protein>
    <submittedName>
        <fullName evidence="3">Uncharacterized protein</fullName>
    </submittedName>
</protein>
<dbReference type="EMBL" id="PTJA01000005">
    <property type="protein sequence ID" value="PPK80879.1"/>
    <property type="molecule type" value="Genomic_DNA"/>
</dbReference>
<comment type="caution">
    <text evidence="3">The sequence shown here is derived from an EMBL/GenBank/DDBJ whole genome shotgun (WGS) entry which is preliminary data.</text>
</comment>
<dbReference type="RefSeq" id="WP_104436871.1">
    <property type="nucleotide sequence ID" value="NZ_PTJA01000005.1"/>
</dbReference>
<accession>A0A2S6HSZ3</accession>
<feature type="region of interest" description="Disordered" evidence="1">
    <location>
        <begin position="29"/>
        <end position="91"/>
    </location>
</feature>
<sequence length="194" mass="20671">MLRKRFGIVCFIIALAVFFAAGCGKKGESAAGSGAGQITESEAADSNMKKSVSESSTDGTVSSEDGEPDSPMKDQEETQADETYQGPGKQAEAFAEKIQEAVSDKNLEELAELIAYPCVFINGDQETIILKKQEDLLKLNPDMVFGDDLMVSIAKVDTATLKKSEAGVVMGEGPSRIVFQETADGSIGITEMKE</sequence>
<gene>
    <name evidence="3" type="ORF">BXY41_10595</name>
</gene>
<organism evidence="3 4">
    <name type="scientific">Lacrimispora xylanisolvens</name>
    <dbReference type="NCBI Taxonomy" id="384636"/>
    <lineage>
        <taxon>Bacteria</taxon>
        <taxon>Bacillati</taxon>
        <taxon>Bacillota</taxon>
        <taxon>Clostridia</taxon>
        <taxon>Lachnospirales</taxon>
        <taxon>Lachnospiraceae</taxon>
        <taxon>Lacrimispora</taxon>
    </lineage>
</organism>
<evidence type="ECO:0000256" key="2">
    <source>
        <dbReference type="SAM" id="SignalP"/>
    </source>
</evidence>
<evidence type="ECO:0000313" key="3">
    <source>
        <dbReference type="EMBL" id="PPK80879.1"/>
    </source>
</evidence>
<feature type="signal peptide" evidence="2">
    <location>
        <begin position="1"/>
        <end position="22"/>
    </location>
</feature>
<proteinExistence type="predicted"/>
<reference evidence="3 4" key="1">
    <citation type="submission" date="2018-02" db="EMBL/GenBank/DDBJ databases">
        <title>Genomic Encyclopedia of Archaeal and Bacterial Type Strains, Phase II (KMG-II): from individual species to whole genera.</title>
        <authorList>
            <person name="Goeker M."/>
        </authorList>
    </citation>
    <scope>NUCLEOTIDE SEQUENCE [LARGE SCALE GENOMIC DNA]</scope>
    <source>
        <strain evidence="3 4">DSM 3808</strain>
    </source>
</reference>
<feature type="compositionally biased region" description="Polar residues" evidence="1">
    <location>
        <begin position="53"/>
        <end position="63"/>
    </location>
</feature>
<dbReference type="AlphaFoldDB" id="A0A2S6HSZ3"/>
<evidence type="ECO:0000313" key="4">
    <source>
        <dbReference type="Proteomes" id="UP000237749"/>
    </source>
</evidence>